<evidence type="ECO:0000313" key="1">
    <source>
        <dbReference type="EMBL" id="ETN81675.1"/>
    </source>
</evidence>
<reference evidence="2" key="1">
    <citation type="journal article" date="2014" name="Nat. Genet.">
        <title>Genome of the human hookworm Necator americanus.</title>
        <authorList>
            <person name="Tang Y.T."/>
            <person name="Gao X."/>
            <person name="Rosa B.A."/>
            <person name="Abubucker S."/>
            <person name="Hallsworth-Pepin K."/>
            <person name="Martin J."/>
            <person name="Tyagi R."/>
            <person name="Heizer E."/>
            <person name="Zhang X."/>
            <person name="Bhonagiri-Palsikar V."/>
            <person name="Minx P."/>
            <person name="Warren W.C."/>
            <person name="Wang Q."/>
            <person name="Zhan B."/>
            <person name="Hotez P.J."/>
            <person name="Sternberg P.W."/>
            <person name="Dougall A."/>
            <person name="Gaze S.T."/>
            <person name="Mulvenna J."/>
            <person name="Sotillo J."/>
            <person name="Ranganathan S."/>
            <person name="Rabelo E.M."/>
            <person name="Wilson R.K."/>
            <person name="Felgner P.L."/>
            <person name="Bethony J."/>
            <person name="Hawdon J.M."/>
            <person name="Gasser R.B."/>
            <person name="Loukas A."/>
            <person name="Mitreva M."/>
        </authorList>
    </citation>
    <scope>NUCLEOTIDE SEQUENCE [LARGE SCALE GENOMIC DNA]</scope>
</reference>
<dbReference type="KEGG" id="nai:NECAME_08341"/>
<proteinExistence type="predicted"/>
<protein>
    <submittedName>
        <fullName evidence="1">Uncharacterized protein</fullName>
    </submittedName>
</protein>
<keyword evidence="2" id="KW-1185">Reference proteome</keyword>
<organism evidence="1 2">
    <name type="scientific">Necator americanus</name>
    <name type="common">Human hookworm</name>
    <dbReference type="NCBI Taxonomy" id="51031"/>
    <lineage>
        <taxon>Eukaryota</taxon>
        <taxon>Metazoa</taxon>
        <taxon>Ecdysozoa</taxon>
        <taxon>Nematoda</taxon>
        <taxon>Chromadorea</taxon>
        <taxon>Rhabditida</taxon>
        <taxon>Rhabditina</taxon>
        <taxon>Rhabditomorpha</taxon>
        <taxon>Strongyloidea</taxon>
        <taxon>Ancylostomatidae</taxon>
        <taxon>Bunostominae</taxon>
        <taxon>Necator</taxon>
    </lineage>
</organism>
<sequence length="70" mass="7752">MYSPESEDNSDLKHPLGPQIIAYAAQAIICDSELEKNETDAGGGDVNPIARLRMYRFTPVTLLTRLEMAL</sequence>
<dbReference type="AlphaFoldDB" id="W2THW9"/>
<accession>W2THW9</accession>
<dbReference type="Proteomes" id="UP000053676">
    <property type="component" value="Unassembled WGS sequence"/>
</dbReference>
<name>W2THW9_NECAM</name>
<gene>
    <name evidence="1" type="ORF">NECAME_08341</name>
</gene>
<evidence type="ECO:0000313" key="2">
    <source>
        <dbReference type="Proteomes" id="UP000053676"/>
    </source>
</evidence>
<dbReference type="EMBL" id="KI658656">
    <property type="protein sequence ID" value="ETN81675.1"/>
    <property type="molecule type" value="Genomic_DNA"/>
</dbReference>